<dbReference type="EMBL" id="JAAOAV010000216">
    <property type="protein sequence ID" value="KAF5588664.1"/>
    <property type="molecule type" value="Genomic_DNA"/>
</dbReference>
<dbReference type="SMART" id="SM00028">
    <property type="entry name" value="TPR"/>
    <property type="match status" value="4"/>
</dbReference>
<sequence length="827" mass="93729">MERPQDNASDADSDLEELEGDIAKLDETVRNFLADQRGENDASPSSRGLPRGKGARGPRKAAKPRGDITARLSKVNQAFLSGDYPLALDLVFEVIRINAETHQAWTTLSSIFHEQGDMSKSLSAMVYAAHLRPKDVNGWLHCASSALENVADDEAGNLNTARLCYSAALRADHTNIDARLGKGLVCHRQGHLAAAISDYKVVLEHRPYDIEIVRKLAEACVDNKQAEAAVPSAIAAYKRFFDHQRAKPQMEIMEAPWRDIGIYVELFAATGRYQEAIQESKSLSRWLLGREAEAYWDQWTSDDREWDMDDERRAAVPGFIAGVWSPDTYGQSFPWDLRARLAIYRFRLSDEDEAMRHLLWFEPESILTREFAGDFPFLTFDLAEELAHRGHTPLAISYYQILRDLPGDADATILLQLGRCYSAVGETATAEEYFLAAIDADEDNIDARIELANMYEKAREEEEALILAAEAMALRQARDQNLEGHQDSITDLEQPSRRTPRRNQAVPRRTDAFGKRLIPRRYRPKRLAGADKRRQEEQARAMKLTEQYEIVQDLRKKIKEGQHNLIPTWMASSKELVDEFRSIKKFYTWDKYLHFLGPNNHLQQNEADKPRNELSQMYERLARTLAPQPGSEGRDDGTSKPDAHQGISFNNWLDLFLDYAIGLAIAHRRDEAYQVCEAARDSTAFQAPEHGFMIYVAWSVCAIYTSDEEKCIATARQLMRDGATSDSYRMFALLSNLCQSPVSWYTSGPAQKYILRQIKAMDEAYTSDEINSERGENGEPVLDACVLMLYGHILFTSTSYTYALGYFLRSLALDPENPMVNLSLGLA</sequence>
<accession>A0A8H5LBU3</accession>
<dbReference type="GO" id="GO:0006383">
    <property type="term" value="P:transcription by RNA polymerase III"/>
    <property type="evidence" value="ECO:0007669"/>
    <property type="project" value="InterPro"/>
</dbReference>
<evidence type="ECO:0000313" key="5">
    <source>
        <dbReference type="Proteomes" id="UP000547976"/>
    </source>
</evidence>
<dbReference type="SUPFAM" id="SSF48452">
    <property type="entry name" value="TPR-like"/>
    <property type="match status" value="1"/>
</dbReference>
<feature type="compositionally biased region" description="Basic residues" evidence="3">
    <location>
        <begin position="53"/>
        <end position="63"/>
    </location>
</feature>
<dbReference type="InterPro" id="IPR011990">
    <property type="entry name" value="TPR-like_helical_dom_sf"/>
</dbReference>
<dbReference type="PANTHER" id="PTHR23082">
    <property type="entry name" value="TRANSCRIPTION INITIATION FACTOR IIIC TFIIIC , POLYPEPTIDE 3-RELATED"/>
    <property type="match status" value="1"/>
</dbReference>
<feature type="coiled-coil region" evidence="2">
    <location>
        <begin position="527"/>
        <end position="554"/>
    </location>
</feature>
<dbReference type="Proteomes" id="UP000547976">
    <property type="component" value="Unassembled WGS sequence"/>
</dbReference>
<keyword evidence="2" id="KW-0175">Coiled coil</keyword>
<name>A0A8H5LBU3_GIBSU</name>
<protein>
    <submittedName>
        <fullName evidence="4">Transcription initiation factor TFIIIC</fullName>
    </submittedName>
</protein>
<feature type="non-terminal residue" evidence="4">
    <location>
        <position position="1"/>
    </location>
</feature>
<feature type="compositionally biased region" description="Acidic residues" evidence="3">
    <location>
        <begin position="9"/>
        <end position="20"/>
    </location>
</feature>
<dbReference type="PANTHER" id="PTHR23082:SF0">
    <property type="entry name" value="GENERAL TRANSCRIPTION FACTOR 3C POLYPEPTIDE 3"/>
    <property type="match status" value="1"/>
</dbReference>
<evidence type="ECO:0000256" key="2">
    <source>
        <dbReference type="SAM" id="Coils"/>
    </source>
</evidence>
<evidence type="ECO:0000256" key="3">
    <source>
        <dbReference type="SAM" id="MobiDB-lite"/>
    </source>
</evidence>
<gene>
    <name evidence="4" type="ORF">FSUBG_11407</name>
</gene>
<dbReference type="AlphaFoldDB" id="A0A8H5LBU3"/>
<dbReference type="PROSITE" id="PS50005">
    <property type="entry name" value="TPR"/>
    <property type="match status" value="2"/>
</dbReference>
<keyword evidence="1" id="KW-0802">TPR repeat</keyword>
<feature type="repeat" description="TPR" evidence="1">
    <location>
        <begin position="784"/>
        <end position="817"/>
    </location>
</feature>
<dbReference type="Pfam" id="PF13432">
    <property type="entry name" value="TPR_16"/>
    <property type="match status" value="1"/>
</dbReference>
<organism evidence="4 5">
    <name type="scientific">Gibberella subglutinans</name>
    <name type="common">Fusarium subglutinans</name>
    <dbReference type="NCBI Taxonomy" id="42677"/>
    <lineage>
        <taxon>Eukaryota</taxon>
        <taxon>Fungi</taxon>
        <taxon>Dikarya</taxon>
        <taxon>Ascomycota</taxon>
        <taxon>Pezizomycotina</taxon>
        <taxon>Sordariomycetes</taxon>
        <taxon>Hypocreomycetidae</taxon>
        <taxon>Hypocreales</taxon>
        <taxon>Nectriaceae</taxon>
        <taxon>Fusarium</taxon>
        <taxon>Fusarium fujikuroi species complex</taxon>
    </lineage>
</organism>
<comment type="caution">
    <text evidence="4">The sequence shown here is derived from an EMBL/GenBank/DDBJ whole genome shotgun (WGS) entry which is preliminary data.</text>
</comment>
<dbReference type="InterPro" id="IPR019734">
    <property type="entry name" value="TPR_rpt"/>
</dbReference>
<reference evidence="4 5" key="1">
    <citation type="submission" date="2020-05" db="EMBL/GenBank/DDBJ databases">
        <title>Identification and distribution of gene clusters putatively required for synthesis of sphingolipid metabolism inhibitors in phylogenetically diverse species of the filamentous fungus Fusarium.</title>
        <authorList>
            <person name="Kim H.-S."/>
            <person name="Busman M."/>
            <person name="Brown D.W."/>
            <person name="Divon H."/>
            <person name="Uhlig S."/>
            <person name="Proctor R.H."/>
        </authorList>
    </citation>
    <scope>NUCLEOTIDE SEQUENCE [LARGE SCALE GENOMIC DNA]</scope>
    <source>
        <strain evidence="4 5">NRRL 66333</strain>
    </source>
</reference>
<evidence type="ECO:0000256" key="1">
    <source>
        <dbReference type="PROSITE-ProRule" id="PRU00339"/>
    </source>
</evidence>
<dbReference type="Pfam" id="PF13181">
    <property type="entry name" value="TPR_8"/>
    <property type="match status" value="1"/>
</dbReference>
<feature type="region of interest" description="Disordered" evidence="3">
    <location>
        <begin position="1"/>
        <end position="20"/>
    </location>
</feature>
<evidence type="ECO:0000313" key="4">
    <source>
        <dbReference type="EMBL" id="KAF5588664.1"/>
    </source>
</evidence>
<dbReference type="RefSeq" id="XP_036533089.1">
    <property type="nucleotide sequence ID" value="XM_036676086.1"/>
</dbReference>
<feature type="repeat" description="TPR" evidence="1">
    <location>
        <begin position="411"/>
        <end position="444"/>
    </location>
</feature>
<dbReference type="GeneID" id="59310804"/>
<dbReference type="OrthoDB" id="9991317at2759"/>
<dbReference type="Gene3D" id="1.25.40.10">
    <property type="entry name" value="Tetratricopeptide repeat domain"/>
    <property type="match status" value="3"/>
</dbReference>
<dbReference type="InterPro" id="IPR039340">
    <property type="entry name" value="Tfc4/TFIIIC-102/Sfc4"/>
</dbReference>
<feature type="region of interest" description="Disordered" evidence="3">
    <location>
        <begin position="33"/>
        <end position="66"/>
    </location>
</feature>
<keyword evidence="5" id="KW-1185">Reference proteome</keyword>
<feature type="region of interest" description="Disordered" evidence="3">
    <location>
        <begin position="484"/>
        <end position="510"/>
    </location>
</feature>
<proteinExistence type="predicted"/>
<dbReference type="GO" id="GO:0000127">
    <property type="term" value="C:transcription factor TFIIIC complex"/>
    <property type="evidence" value="ECO:0007669"/>
    <property type="project" value="TreeGrafter"/>
</dbReference>